<comment type="caution">
    <text evidence="4">The sequence shown here is derived from an EMBL/GenBank/DDBJ whole genome shotgun (WGS) entry which is preliminary data.</text>
</comment>
<dbReference type="InterPro" id="IPR002543">
    <property type="entry name" value="FtsK_dom"/>
</dbReference>
<feature type="region of interest" description="Disordered" evidence="2">
    <location>
        <begin position="1"/>
        <end position="20"/>
    </location>
</feature>
<dbReference type="GO" id="GO:0005524">
    <property type="term" value="F:ATP binding"/>
    <property type="evidence" value="ECO:0007669"/>
    <property type="project" value="UniProtKB-UniRule"/>
</dbReference>
<feature type="compositionally biased region" description="Basic and acidic residues" evidence="2">
    <location>
        <begin position="720"/>
        <end position="731"/>
    </location>
</feature>
<evidence type="ECO:0000313" key="4">
    <source>
        <dbReference type="EMBL" id="OHT49636.1"/>
    </source>
</evidence>
<dbReference type="GeneID" id="45762573"/>
<sequence length="774" mass="84277">MSGSNRAARRAALARQQSARDEFMWRQDQRRVEQQHRDLLRDSDAADSERERTAERVRTVMARAQADAERAAGEVSKRYGAEERRLLGQPVTRYTGATRNLAGGLVVWHWRAACSPSLAARLGVQRLDAGPLAVLRPGGGITETDSAPDVFASLDASLLDDPEFLSWAGTVAELWHGDVTARYGILGKLRDDDWFARLAESAGIADSQASTESLQGRYGAVERKVMTTYVPSISGVEVTQDGLEIEFAHSPKASAKSWSSHLDLLRNGFAAVGMDSIHLRLTDRDGRVRMMFDDAPSSFPAAVCIEPPSTVASSNADAIRRYEGAAWTLGVDARGKTIKFPVEDFPHVLVVGGTGAGKSVWARSIIEMFRTGYRDPNTGKDTAGGFTCYVSSGKVTDFVTLSRLPGVAMVAGDAAQTAVMVRAVKDEAVRRYDEAAAAKLRGETRAFDYPPIVLFLDEWGATWLALSSMYKSTSDFETDIDWILRVGREARVHVVLLSQTIRKTGAGAVPGSWQANLGLTISLGKPEAETYNNPAVFPGGSRERAELVGNRIAGKRGRGMAVLEGTVTEFQSYYVWSPGTTSLAPDADKKVAPPTPEVRALWERWEPVSASVPWLSPRLGLRVDGPDWAGTPGEKTDLKEILATPIVALTDRAGNVKRGMERFDPWSPEWAGKRENSSRRTALSFDDEGDSGQNVGSAHDAKSRVTPPTRAPADITTMSDDERRAAVRQEAIRLGLLPDAESVETDEQVEETEMVEETETDEKPKRPSTGGISL</sequence>
<dbReference type="Proteomes" id="UP000180113">
    <property type="component" value="Unassembled WGS sequence"/>
</dbReference>
<name>A0AB73LXV0_MYCCH</name>
<accession>A0AB73LXV0</accession>
<gene>
    <name evidence="4" type="ORF">BKG62_18930</name>
</gene>
<protein>
    <recommendedName>
        <fullName evidence="3">FtsK domain-containing protein</fullName>
    </recommendedName>
</protein>
<dbReference type="Gene3D" id="3.40.50.300">
    <property type="entry name" value="P-loop containing nucleotide triphosphate hydrolases"/>
    <property type="match status" value="1"/>
</dbReference>
<feature type="region of interest" description="Disordered" evidence="2">
    <location>
        <begin position="659"/>
        <end position="774"/>
    </location>
</feature>
<feature type="region of interest" description="Disordered" evidence="2">
    <location>
        <begin position="34"/>
        <end position="54"/>
    </location>
</feature>
<keyword evidence="1" id="KW-0067">ATP-binding</keyword>
<organism evidence="4 5">
    <name type="scientific">Mycobacteroides chelonae</name>
    <name type="common">Mycobacterium chelonae</name>
    <dbReference type="NCBI Taxonomy" id="1774"/>
    <lineage>
        <taxon>Bacteria</taxon>
        <taxon>Bacillati</taxon>
        <taxon>Actinomycetota</taxon>
        <taxon>Actinomycetes</taxon>
        <taxon>Mycobacteriales</taxon>
        <taxon>Mycobacteriaceae</taxon>
        <taxon>Mycobacteroides</taxon>
    </lineage>
</organism>
<dbReference type="EMBL" id="MLHW01000014">
    <property type="protein sequence ID" value="OHT49636.1"/>
    <property type="molecule type" value="Genomic_DNA"/>
</dbReference>
<feature type="compositionally biased region" description="Acidic residues" evidence="2">
    <location>
        <begin position="741"/>
        <end position="760"/>
    </location>
</feature>
<dbReference type="RefSeq" id="WP_054175737.1">
    <property type="nucleotide sequence ID" value="NZ_MLHW01000014.1"/>
</dbReference>
<keyword evidence="1" id="KW-0547">Nucleotide-binding</keyword>
<evidence type="ECO:0000259" key="3">
    <source>
        <dbReference type="PROSITE" id="PS50901"/>
    </source>
</evidence>
<dbReference type="PROSITE" id="PS50901">
    <property type="entry name" value="FTSK"/>
    <property type="match status" value="1"/>
</dbReference>
<evidence type="ECO:0000256" key="2">
    <source>
        <dbReference type="SAM" id="MobiDB-lite"/>
    </source>
</evidence>
<dbReference type="AlphaFoldDB" id="A0AB73LXV0"/>
<feature type="domain" description="FtsK" evidence="3">
    <location>
        <begin position="335"/>
        <end position="532"/>
    </location>
</feature>
<dbReference type="GO" id="GO:0003677">
    <property type="term" value="F:DNA binding"/>
    <property type="evidence" value="ECO:0007669"/>
    <property type="project" value="InterPro"/>
</dbReference>
<proteinExistence type="predicted"/>
<evidence type="ECO:0000256" key="1">
    <source>
        <dbReference type="PROSITE-ProRule" id="PRU00289"/>
    </source>
</evidence>
<dbReference type="SUPFAM" id="SSF52540">
    <property type="entry name" value="P-loop containing nucleoside triphosphate hydrolases"/>
    <property type="match status" value="1"/>
</dbReference>
<feature type="binding site" evidence="1">
    <location>
        <begin position="352"/>
        <end position="359"/>
    </location>
    <ligand>
        <name>ATP</name>
        <dbReference type="ChEBI" id="CHEBI:30616"/>
    </ligand>
</feature>
<dbReference type="InterPro" id="IPR027417">
    <property type="entry name" value="P-loop_NTPase"/>
</dbReference>
<evidence type="ECO:0000313" key="5">
    <source>
        <dbReference type="Proteomes" id="UP000180113"/>
    </source>
</evidence>
<reference evidence="4 5" key="1">
    <citation type="submission" date="2016-10" db="EMBL/GenBank/DDBJ databases">
        <title>Evaluation of Human, Animal and Environmental Mycobacterium chelonae Isolates by Core Genome Phylogenomic Analysis, Targeted Gene Comparison, and Anti-microbial Susceptibility Patterns: A Tale of Mistaken Identities.</title>
        <authorList>
            <person name="Fogelson S.B."/>
            <person name="Camus A.C."/>
            <person name="Lorenz W."/>
            <person name="Vasireddy R."/>
            <person name="Vasireddy S."/>
            <person name="Smith T."/>
            <person name="Brown-Elliott B.A."/>
            <person name="Wallace R.J.Jr."/>
            <person name="Hasan N.A."/>
            <person name="Reischl U."/>
            <person name="Sanchez S."/>
        </authorList>
    </citation>
    <scope>NUCLEOTIDE SEQUENCE [LARGE SCALE GENOMIC DNA]</scope>
    <source>
        <strain evidence="4 5">42895</strain>
    </source>
</reference>